<accession>A0ABQ9FUK1</accession>
<name>A0ABQ9FUK1_TEGGR</name>
<evidence type="ECO:0000313" key="2">
    <source>
        <dbReference type="Proteomes" id="UP001217089"/>
    </source>
</evidence>
<keyword evidence="2" id="KW-1185">Reference proteome</keyword>
<organism evidence="1 2">
    <name type="scientific">Tegillarca granosa</name>
    <name type="common">Malaysian cockle</name>
    <name type="synonym">Anadara granosa</name>
    <dbReference type="NCBI Taxonomy" id="220873"/>
    <lineage>
        <taxon>Eukaryota</taxon>
        <taxon>Metazoa</taxon>
        <taxon>Spiralia</taxon>
        <taxon>Lophotrochozoa</taxon>
        <taxon>Mollusca</taxon>
        <taxon>Bivalvia</taxon>
        <taxon>Autobranchia</taxon>
        <taxon>Pteriomorphia</taxon>
        <taxon>Arcoida</taxon>
        <taxon>Arcoidea</taxon>
        <taxon>Arcidae</taxon>
        <taxon>Tegillarca</taxon>
    </lineage>
</organism>
<dbReference type="EMBL" id="JARBDR010000141">
    <property type="protein sequence ID" value="KAJ8319811.1"/>
    <property type="molecule type" value="Genomic_DNA"/>
</dbReference>
<protein>
    <submittedName>
        <fullName evidence="1">Uncharacterized protein</fullName>
    </submittedName>
</protein>
<gene>
    <name evidence="1" type="ORF">KUTeg_001398</name>
</gene>
<comment type="caution">
    <text evidence="1">The sequence shown here is derived from an EMBL/GenBank/DDBJ whole genome shotgun (WGS) entry which is preliminary data.</text>
</comment>
<sequence length="87" mass="10139">MEKDLVINHTCRCRENEHSRNYCYFGVYHTPASLEPLETRFLFLSTGSCNIRPLADMWAITSVKQLFKPVIICLFIVTIPKKTRDNC</sequence>
<dbReference type="Proteomes" id="UP001217089">
    <property type="component" value="Unassembled WGS sequence"/>
</dbReference>
<proteinExistence type="predicted"/>
<reference evidence="1 2" key="1">
    <citation type="submission" date="2022-12" db="EMBL/GenBank/DDBJ databases">
        <title>Chromosome-level genome of Tegillarca granosa.</title>
        <authorList>
            <person name="Kim J."/>
        </authorList>
    </citation>
    <scope>NUCLEOTIDE SEQUENCE [LARGE SCALE GENOMIC DNA]</scope>
    <source>
        <strain evidence="1">Teg-2019</strain>
        <tissue evidence="1">Adductor muscle</tissue>
    </source>
</reference>
<evidence type="ECO:0000313" key="1">
    <source>
        <dbReference type="EMBL" id="KAJ8319811.1"/>
    </source>
</evidence>